<dbReference type="Proteomes" id="UP000305238">
    <property type="component" value="Unassembled WGS sequence"/>
</dbReference>
<comment type="caution">
    <text evidence="1">The sequence shown here is derived from an EMBL/GenBank/DDBJ whole genome shotgun (WGS) entry which is preliminary data.</text>
</comment>
<proteinExistence type="predicted"/>
<dbReference type="RefSeq" id="WP_138636186.1">
    <property type="nucleotide sequence ID" value="NZ_JASWDG010000073.1"/>
</dbReference>
<dbReference type="EMBL" id="VCKZ01000056">
    <property type="protein sequence ID" value="TMR40431.1"/>
    <property type="molecule type" value="Genomic_DNA"/>
</dbReference>
<evidence type="ECO:0000313" key="2">
    <source>
        <dbReference type="Proteomes" id="UP000305238"/>
    </source>
</evidence>
<evidence type="ECO:0000313" key="1">
    <source>
        <dbReference type="EMBL" id="TMR40431.1"/>
    </source>
</evidence>
<gene>
    <name evidence="1" type="ORF">ETD96_10810</name>
</gene>
<reference evidence="1 2" key="1">
    <citation type="submission" date="2019-05" db="EMBL/GenBank/DDBJ databases">
        <title>Draft genome sequence of Actinomadura geliboluensis A8036.</title>
        <authorList>
            <person name="Saricaoglu S."/>
            <person name="Isik K."/>
        </authorList>
    </citation>
    <scope>NUCLEOTIDE SEQUENCE [LARGE SCALE GENOMIC DNA]</scope>
    <source>
        <strain evidence="1 2">A8036</strain>
    </source>
</reference>
<keyword evidence="2" id="KW-1185">Reference proteome</keyword>
<accession>A0A5S4H6S0</accession>
<name>A0A5S4H6S0_9ACTN</name>
<sequence length="157" mass="16921">MPPRTRPADAKPARPVTIVAVVDPVAIIASGSLDHNVYLYDTNKSAGSTGFGTERLRTTVRAGDRLIWNVVVLECETYASLDDIVIDARVCEPERRVFPGTDIVYWTGTVKKAVTEPVAYRLKFRLGTLTEPFALSTPALAGPAPAAGRPGAVKERS</sequence>
<protein>
    <submittedName>
        <fullName evidence="1">Uncharacterized protein</fullName>
    </submittedName>
</protein>
<organism evidence="1 2">
    <name type="scientific">Actinomadura geliboluensis</name>
    <dbReference type="NCBI Taxonomy" id="882440"/>
    <lineage>
        <taxon>Bacteria</taxon>
        <taxon>Bacillati</taxon>
        <taxon>Actinomycetota</taxon>
        <taxon>Actinomycetes</taxon>
        <taxon>Streptosporangiales</taxon>
        <taxon>Thermomonosporaceae</taxon>
        <taxon>Actinomadura</taxon>
    </lineage>
</organism>
<dbReference type="OrthoDB" id="4199881at2"/>
<dbReference type="AlphaFoldDB" id="A0A5S4H6S0"/>